<dbReference type="CDD" id="cd01392">
    <property type="entry name" value="HTH_LacI"/>
    <property type="match status" value="1"/>
</dbReference>
<keyword evidence="7" id="KW-1185">Reference proteome</keyword>
<dbReference type="SUPFAM" id="SSF47413">
    <property type="entry name" value="lambda repressor-like DNA-binding domains"/>
    <property type="match status" value="1"/>
</dbReference>
<dbReference type="PANTHER" id="PTHR30146:SF148">
    <property type="entry name" value="HTH-TYPE TRANSCRIPTIONAL REPRESSOR PURR-RELATED"/>
    <property type="match status" value="1"/>
</dbReference>
<keyword evidence="1" id="KW-0678">Repressor</keyword>
<protein>
    <recommendedName>
        <fullName evidence="5">HTH lacI-type domain-containing protein</fullName>
    </recommendedName>
</protein>
<keyword evidence="3" id="KW-0238">DNA-binding</keyword>
<evidence type="ECO:0000256" key="4">
    <source>
        <dbReference type="ARBA" id="ARBA00023163"/>
    </source>
</evidence>
<dbReference type="SMART" id="SM00354">
    <property type="entry name" value="HTH_LACI"/>
    <property type="match status" value="1"/>
</dbReference>
<dbReference type="GO" id="GO:0003700">
    <property type="term" value="F:DNA-binding transcription factor activity"/>
    <property type="evidence" value="ECO:0007669"/>
    <property type="project" value="TreeGrafter"/>
</dbReference>
<evidence type="ECO:0000313" key="7">
    <source>
        <dbReference type="Proteomes" id="UP000029507"/>
    </source>
</evidence>
<accession>A0A089LV34</accession>
<evidence type="ECO:0000256" key="3">
    <source>
        <dbReference type="ARBA" id="ARBA00023125"/>
    </source>
</evidence>
<dbReference type="HOGENOM" id="CLU_037628_6_2_9"/>
<dbReference type="Proteomes" id="UP000029507">
    <property type="component" value="Chromosome"/>
</dbReference>
<sequence>MRCIHLAGKVTIQQIADMAGVSKFAVSRALSGKSGVSEKTRAHIVRTAGNLGFFNTNRVSPPSVQVPQTAGITGTVVILFPNIRYQNVENKFWGVVFEGISKRLEHSGLNIVTLTQPSGESITRILNPETLLGVIGVGTVSTQSLLQIRDLNVPLVLIDHIDPAVVCDGIFADNFDMMRKLMLKLISRDYQKFQFVGDPSYAYSFGERWRAFETVLEEYRIPHQQMETLLKSGKSEYDLIMDIPREELPEVFICANDSIAVEVSKALRERGIAIPWECAVTGFDDTPLSEDNVPPLTSVHVPREAMGAKAVDRLLERIRNKEDYFEKIMLIGDIILRASTR</sequence>
<dbReference type="Pfam" id="PF00356">
    <property type="entry name" value="LacI"/>
    <property type="match status" value="1"/>
</dbReference>
<dbReference type="InterPro" id="IPR028082">
    <property type="entry name" value="Peripla_BP_I"/>
</dbReference>
<dbReference type="Gene3D" id="1.10.260.40">
    <property type="entry name" value="lambda repressor-like DNA-binding domains"/>
    <property type="match status" value="1"/>
</dbReference>
<dbReference type="EMBL" id="CP009286">
    <property type="protein sequence ID" value="AIQ63113.1"/>
    <property type="molecule type" value="Genomic_DNA"/>
</dbReference>
<evidence type="ECO:0000256" key="2">
    <source>
        <dbReference type="ARBA" id="ARBA00023015"/>
    </source>
</evidence>
<dbReference type="KEGG" id="pste:PSTEL_08410"/>
<dbReference type="Gene3D" id="3.40.50.2300">
    <property type="match status" value="2"/>
</dbReference>
<dbReference type="PANTHER" id="PTHR30146">
    <property type="entry name" value="LACI-RELATED TRANSCRIPTIONAL REPRESSOR"/>
    <property type="match status" value="1"/>
</dbReference>
<evidence type="ECO:0000259" key="5">
    <source>
        <dbReference type="PROSITE" id="PS50932"/>
    </source>
</evidence>
<dbReference type="GO" id="GO:0000976">
    <property type="term" value="F:transcription cis-regulatory region binding"/>
    <property type="evidence" value="ECO:0007669"/>
    <property type="project" value="TreeGrafter"/>
</dbReference>
<keyword evidence="2" id="KW-0805">Transcription regulation</keyword>
<dbReference type="InterPro" id="IPR046335">
    <property type="entry name" value="LacI/GalR-like_sensor"/>
</dbReference>
<dbReference type="PROSITE" id="PS50932">
    <property type="entry name" value="HTH_LACI_2"/>
    <property type="match status" value="1"/>
</dbReference>
<organism evidence="6 7">
    <name type="scientific">Paenibacillus stellifer</name>
    <dbReference type="NCBI Taxonomy" id="169760"/>
    <lineage>
        <taxon>Bacteria</taxon>
        <taxon>Bacillati</taxon>
        <taxon>Bacillota</taxon>
        <taxon>Bacilli</taxon>
        <taxon>Bacillales</taxon>
        <taxon>Paenibacillaceae</taxon>
        <taxon>Paenibacillus</taxon>
    </lineage>
</organism>
<dbReference type="InterPro" id="IPR000843">
    <property type="entry name" value="HTH_LacI"/>
</dbReference>
<dbReference type="InterPro" id="IPR010982">
    <property type="entry name" value="Lambda_DNA-bd_dom_sf"/>
</dbReference>
<name>A0A089LV34_9BACL</name>
<dbReference type="Pfam" id="PF13377">
    <property type="entry name" value="Peripla_BP_3"/>
    <property type="match status" value="1"/>
</dbReference>
<gene>
    <name evidence="6" type="ORF">PSTEL_08410</name>
</gene>
<feature type="domain" description="HTH lacI-type" evidence="5">
    <location>
        <begin position="10"/>
        <end position="53"/>
    </location>
</feature>
<dbReference type="STRING" id="169760.PSTEL_08410"/>
<evidence type="ECO:0000313" key="6">
    <source>
        <dbReference type="EMBL" id="AIQ63113.1"/>
    </source>
</evidence>
<dbReference type="SUPFAM" id="SSF53822">
    <property type="entry name" value="Periplasmic binding protein-like I"/>
    <property type="match status" value="1"/>
</dbReference>
<dbReference type="AlphaFoldDB" id="A0A089LV34"/>
<reference evidence="6 7" key="1">
    <citation type="submission" date="2014-08" db="EMBL/GenBank/DDBJ databases">
        <title>Comparative genomics of the Paenibacillus odorifer group.</title>
        <authorList>
            <person name="den Bakker H.C."/>
            <person name="Tsai Y.-C."/>
            <person name="Martin N."/>
            <person name="Korlach J."/>
            <person name="Wiedmann M."/>
        </authorList>
    </citation>
    <scope>NUCLEOTIDE SEQUENCE [LARGE SCALE GENOMIC DNA]</scope>
    <source>
        <strain evidence="6 7">DSM 14472</strain>
    </source>
</reference>
<proteinExistence type="predicted"/>
<dbReference type="CDD" id="cd19974">
    <property type="entry name" value="PBP1_LacI-like"/>
    <property type="match status" value="1"/>
</dbReference>
<keyword evidence="4" id="KW-0804">Transcription</keyword>
<evidence type="ECO:0000256" key="1">
    <source>
        <dbReference type="ARBA" id="ARBA00022491"/>
    </source>
</evidence>